<dbReference type="EMBL" id="AZHX01000233">
    <property type="protein sequence ID" value="ETX08403.1"/>
    <property type="molecule type" value="Genomic_DNA"/>
</dbReference>
<feature type="transmembrane region" description="Helical" evidence="9">
    <location>
        <begin position="328"/>
        <end position="347"/>
    </location>
</feature>
<feature type="transmembrane region" description="Helical" evidence="9">
    <location>
        <begin position="354"/>
        <end position="373"/>
    </location>
</feature>
<feature type="transmembrane region" description="Helical" evidence="9">
    <location>
        <begin position="126"/>
        <end position="147"/>
    </location>
</feature>
<feature type="domain" description="Major facilitator superfamily (MFS) profile" evidence="10">
    <location>
        <begin position="31"/>
        <end position="529"/>
    </location>
</feature>
<dbReference type="NCBIfam" id="TIGR00711">
    <property type="entry name" value="efflux_EmrB"/>
    <property type="match status" value="1"/>
</dbReference>
<reference evidence="11 12" key="1">
    <citation type="journal article" date="2014" name="Nature">
        <title>An environmental bacterial taxon with a large and distinct metabolic repertoire.</title>
        <authorList>
            <person name="Wilson M.C."/>
            <person name="Mori T."/>
            <person name="Ruckert C."/>
            <person name="Uria A.R."/>
            <person name="Helf M.J."/>
            <person name="Takada K."/>
            <person name="Gernert C."/>
            <person name="Steffens U.A."/>
            <person name="Heycke N."/>
            <person name="Schmitt S."/>
            <person name="Rinke C."/>
            <person name="Helfrich E.J."/>
            <person name="Brachmann A.O."/>
            <person name="Gurgui C."/>
            <person name="Wakimoto T."/>
            <person name="Kracht M."/>
            <person name="Crusemann M."/>
            <person name="Hentschel U."/>
            <person name="Abe I."/>
            <person name="Matsunaga S."/>
            <person name="Kalinowski J."/>
            <person name="Takeyama H."/>
            <person name="Piel J."/>
        </authorList>
    </citation>
    <scope>NUCLEOTIDE SEQUENCE [LARGE SCALE GENOMIC DNA]</scope>
    <source>
        <strain evidence="12">TSY2</strain>
    </source>
</reference>
<feature type="transmembrane region" description="Helical" evidence="9">
    <location>
        <begin position="73"/>
        <end position="94"/>
    </location>
</feature>
<feature type="compositionally biased region" description="Polar residues" evidence="8">
    <location>
        <begin position="1"/>
        <end position="11"/>
    </location>
</feature>
<dbReference type="SUPFAM" id="SSF103473">
    <property type="entry name" value="MFS general substrate transporter"/>
    <property type="match status" value="1"/>
</dbReference>
<dbReference type="GO" id="GO:0005886">
    <property type="term" value="C:plasma membrane"/>
    <property type="evidence" value="ECO:0007669"/>
    <property type="project" value="UniProtKB-SubCell"/>
</dbReference>
<name>W4MDW1_9BACT</name>
<keyword evidence="7 9" id="KW-0472">Membrane</keyword>
<keyword evidence="3" id="KW-0813">Transport</keyword>
<dbReference type="InterPro" id="IPR036259">
    <property type="entry name" value="MFS_trans_sf"/>
</dbReference>
<dbReference type="InterPro" id="IPR020846">
    <property type="entry name" value="MFS_dom"/>
</dbReference>
<evidence type="ECO:0000256" key="9">
    <source>
        <dbReference type="SAM" id="Phobius"/>
    </source>
</evidence>
<evidence type="ECO:0000256" key="5">
    <source>
        <dbReference type="ARBA" id="ARBA00022692"/>
    </source>
</evidence>
<protein>
    <recommendedName>
        <fullName evidence="10">Major facilitator superfamily (MFS) profile domain-containing protein</fullName>
    </recommendedName>
</protein>
<keyword evidence="4" id="KW-1003">Cell membrane</keyword>
<evidence type="ECO:0000259" key="10">
    <source>
        <dbReference type="PROSITE" id="PS50850"/>
    </source>
</evidence>
<dbReference type="CDD" id="cd17503">
    <property type="entry name" value="MFS_LmrB_MDR_like"/>
    <property type="match status" value="1"/>
</dbReference>
<keyword evidence="6 9" id="KW-1133">Transmembrane helix</keyword>
<organism evidence="11 12">
    <name type="scientific">Candidatus Entotheonella gemina</name>
    <dbReference type="NCBI Taxonomy" id="1429439"/>
    <lineage>
        <taxon>Bacteria</taxon>
        <taxon>Pseudomonadati</taxon>
        <taxon>Nitrospinota/Tectimicrobiota group</taxon>
        <taxon>Candidatus Tectimicrobiota</taxon>
        <taxon>Candidatus Entotheonellia</taxon>
        <taxon>Candidatus Entotheonellales</taxon>
        <taxon>Candidatus Entotheonellaceae</taxon>
        <taxon>Candidatus Entotheonella</taxon>
    </lineage>
</organism>
<dbReference type="Gene3D" id="1.20.1250.20">
    <property type="entry name" value="MFS general substrate transporter like domains"/>
    <property type="match status" value="1"/>
</dbReference>
<gene>
    <name evidence="11" type="ORF">ETSY2_05650</name>
</gene>
<feature type="transmembrane region" description="Helical" evidence="9">
    <location>
        <begin position="501"/>
        <end position="524"/>
    </location>
</feature>
<feature type="transmembrane region" description="Helical" evidence="9">
    <location>
        <begin position="33"/>
        <end position="53"/>
    </location>
</feature>
<evidence type="ECO:0000313" key="11">
    <source>
        <dbReference type="EMBL" id="ETX08403.1"/>
    </source>
</evidence>
<dbReference type="InterPro" id="IPR011701">
    <property type="entry name" value="MFS"/>
</dbReference>
<feature type="region of interest" description="Disordered" evidence="8">
    <location>
        <begin position="1"/>
        <end position="28"/>
    </location>
</feature>
<evidence type="ECO:0000256" key="3">
    <source>
        <dbReference type="ARBA" id="ARBA00022448"/>
    </source>
</evidence>
<feature type="transmembrane region" description="Helical" evidence="9">
    <location>
        <begin position="284"/>
        <end position="308"/>
    </location>
</feature>
<evidence type="ECO:0000313" key="12">
    <source>
        <dbReference type="Proteomes" id="UP000019140"/>
    </source>
</evidence>
<dbReference type="Gene3D" id="1.20.1720.10">
    <property type="entry name" value="Multidrug resistance protein D"/>
    <property type="match status" value="1"/>
</dbReference>
<dbReference type="PRINTS" id="PR01036">
    <property type="entry name" value="TCRTETB"/>
</dbReference>
<comment type="caution">
    <text evidence="11">The sequence shown here is derived from an EMBL/GenBank/DDBJ whole genome shotgun (WGS) entry which is preliminary data.</text>
</comment>
<feature type="transmembrane region" description="Helical" evidence="9">
    <location>
        <begin position="252"/>
        <end position="272"/>
    </location>
</feature>
<dbReference type="PANTHER" id="PTHR42718:SF9">
    <property type="entry name" value="MAJOR FACILITATOR SUPERFAMILY MULTIDRUG TRANSPORTER MFSC"/>
    <property type="match status" value="1"/>
</dbReference>
<dbReference type="HOGENOM" id="CLU_000960_28_0_7"/>
<keyword evidence="12" id="KW-1185">Reference proteome</keyword>
<dbReference type="PROSITE" id="PS50850">
    <property type="entry name" value="MFS"/>
    <property type="match status" value="1"/>
</dbReference>
<dbReference type="InterPro" id="IPR004638">
    <property type="entry name" value="EmrB-like"/>
</dbReference>
<proteinExistence type="inferred from homology"/>
<dbReference type="AlphaFoldDB" id="W4MDW1"/>
<evidence type="ECO:0000256" key="4">
    <source>
        <dbReference type="ARBA" id="ARBA00022475"/>
    </source>
</evidence>
<evidence type="ECO:0000256" key="2">
    <source>
        <dbReference type="ARBA" id="ARBA00008537"/>
    </source>
</evidence>
<evidence type="ECO:0000256" key="7">
    <source>
        <dbReference type="ARBA" id="ARBA00023136"/>
    </source>
</evidence>
<sequence length="529" mass="58098">MTRISQPSSQSGEDDHEPKPAQVSEPDPQRAKWVISIAIILGSLTTSVMFGSVNIALPTMMTSLRAEVNQIQWILTAFMITRTVMMPTLGWVGGMLGNRRLYLGSLSFYLLASGLCGLAWNIESMIVFRIMQAIGAGYLAPLSLTILHETFPANERGTAMGIFMAGLSLGPAIGPWLGGYFIEQVSWRWIFYINIPIGLVALGTAMVTLPEGKQERQKRTVDLLGLTTMAVFVVSLLLAVSQARDYGWSDPYIVSLLALSGLSLSAFIVTELTDEMPLVDLRIYANVQFILASVVTFFNSLTNFGMNFIMTLFLQRAIGYNAQQAGEILLPSALMWGVTSLFSGRLADKMEPRWLILGGSVMLALVFYTFVTISVWSGMGFIIVLMILRSLARGLIQSPIMTLVMSSLPDDHVRLGAGLRGLLNSLGGTFGVALAGYWLQQRVAVRTRMLQENQHLEGFDVEGLVGSVQEQLLLAGDQVFSLPAKTQVVLNRWLVQEATAFAYYDMFVMTAVLVLLAAIPVIWLRRRGG</sequence>
<dbReference type="GO" id="GO:0022857">
    <property type="term" value="F:transmembrane transporter activity"/>
    <property type="evidence" value="ECO:0007669"/>
    <property type="project" value="InterPro"/>
</dbReference>
<comment type="subcellular location">
    <subcellularLocation>
        <location evidence="1">Cell membrane</location>
        <topology evidence="1">Multi-pass membrane protein</topology>
    </subcellularLocation>
</comment>
<keyword evidence="5 9" id="KW-0812">Transmembrane</keyword>
<accession>W4MDW1</accession>
<feature type="transmembrane region" description="Helical" evidence="9">
    <location>
        <begin position="101"/>
        <end position="120"/>
    </location>
</feature>
<dbReference type="Pfam" id="PF07690">
    <property type="entry name" value="MFS_1"/>
    <property type="match status" value="1"/>
</dbReference>
<dbReference type="PATRIC" id="fig|1429439.4.peg.960"/>
<evidence type="ECO:0000256" key="8">
    <source>
        <dbReference type="SAM" id="MobiDB-lite"/>
    </source>
</evidence>
<feature type="transmembrane region" description="Helical" evidence="9">
    <location>
        <begin position="417"/>
        <end position="439"/>
    </location>
</feature>
<feature type="transmembrane region" description="Helical" evidence="9">
    <location>
        <begin position="189"/>
        <end position="209"/>
    </location>
</feature>
<feature type="transmembrane region" description="Helical" evidence="9">
    <location>
        <begin position="159"/>
        <end position="177"/>
    </location>
</feature>
<comment type="similarity">
    <text evidence="2">Belongs to the major facilitator superfamily. EmrB family.</text>
</comment>
<evidence type="ECO:0000256" key="6">
    <source>
        <dbReference type="ARBA" id="ARBA00022989"/>
    </source>
</evidence>
<feature type="transmembrane region" description="Helical" evidence="9">
    <location>
        <begin position="221"/>
        <end position="240"/>
    </location>
</feature>
<evidence type="ECO:0000256" key="1">
    <source>
        <dbReference type="ARBA" id="ARBA00004651"/>
    </source>
</evidence>
<dbReference type="Proteomes" id="UP000019140">
    <property type="component" value="Unassembled WGS sequence"/>
</dbReference>
<dbReference type="PANTHER" id="PTHR42718">
    <property type="entry name" value="MAJOR FACILITATOR SUPERFAMILY MULTIDRUG TRANSPORTER MFSC"/>
    <property type="match status" value="1"/>
</dbReference>